<comment type="caution">
    <text evidence="10">The sequence shown here is derived from an EMBL/GenBank/DDBJ whole genome shotgun (WGS) entry which is preliminary data.</text>
</comment>
<evidence type="ECO:0000256" key="9">
    <source>
        <dbReference type="SAM" id="Phobius"/>
    </source>
</evidence>
<reference evidence="10 11" key="1">
    <citation type="submission" date="2024-01" db="EMBL/GenBank/DDBJ databases">
        <title>A draft genome for the cacao thread blight pathogen Marasmiellus scandens.</title>
        <authorList>
            <person name="Baruah I.K."/>
            <person name="Leung J."/>
            <person name="Bukari Y."/>
            <person name="Amoako-Attah I."/>
            <person name="Meinhardt L.W."/>
            <person name="Bailey B.A."/>
            <person name="Cohen S.P."/>
        </authorList>
    </citation>
    <scope>NUCLEOTIDE SEQUENCE [LARGE SCALE GENOMIC DNA]</scope>
    <source>
        <strain evidence="10 11">GH-19</strain>
    </source>
</reference>
<organism evidence="10 11">
    <name type="scientific">Marasmiellus scandens</name>
    <dbReference type="NCBI Taxonomy" id="2682957"/>
    <lineage>
        <taxon>Eukaryota</taxon>
        <taxon>Fungi</taxon>
        <taxon>Dikarya</taxon>
        <taxon>Basidiomycota</taxon>
        <taxon>Agaricomycotina</taxon>
        <taxon>Agaricomycetes</taxon>
        <taxon>Agaricomycetidae</taxon>
        <taxon>Agaricales</taxon>
        <taxon>Marasmiineae</taxon>
        <taxon>Omphalotaceae</taxon>
        <taxon>Marasmiellus</taxon>
    </lineage>
</organism>
<evidence type="ECO:0000313" key="11">
    <source>
        <dbReference type="Proteomes" id="UP001498398"/>
    </source>
</evidence>
<evidence type="ECO:0000256" key="6">
    <source>
        <dbReference type="ARBA" id="ARBA00023065"/>
    </source>
</evidence>
<feature type="transmembrane region" description="Helical" evidence="9">
    <location>
        <begin position="45"/>
        <end position="64"/>
    </location>
</feature>
<protein>
    <submittedName>
        <fullName evidence="10">Uncharacterized protein</fullName>
    </submittedName>
</protein>
<keyword evidence="3" id="KW-1003">Cell membrane</keyword>
<feature type="transmembrane region" description="Helical" evidence="9">
    <location>
        <begin position="395"/>
        <end position="414"/>
    </location>
</feature>
<feature type="compositionally biased region" description="Acidic residues" evidence="8">
    <location>
        <begin position="492"/>
        <end position="505"/>
    </location>
</feature>
<evidence type="ECO:0000256" key="5">
    <source>
        <dbReference type="ARBA" id="ARBA00022989"/>
    </source>
</evidence>
<sequence length="527" mass="58788">MLETEPSRSQSRKITLLPAAQPNRRIKSYGLFRWTFGRGSVIRKIWPSVLMHTLFAAVVTAITMETSFELAIPNVMMIVLGVILGFVISYRAASGYDRYYMGRTSWGDIIKNARILGTLIWFHVPPCLTPRTPEEKEHGTWKRPKDELRKVMREKKVALKLIEGFAVAVKHHIRGEPGIYYSDLYDLVLPLQPQFQVPENPDVPFVTIHDTSTSSLGLALDDEAQNGDSSTAPHVPQPVSTSISGHVANKSKAKLKQPGPRPVLKVTPSASVQADYWLDSAGPWQGQWKATTAKPQVSSSKYRPRVAGEGLNLPLEILRCMSEWFSVLEDRGTVPGTSMGSLMGCVSSFEDSLTTLEKILTTPLPYAYNVHIKQSVTVWIYLAFLPFQLVDLFEWYAIIGVMIASFIYLGFVAAGEEIEQPFGYDSNDLALDVFCREIIHADLHQLQKTPSMNVYMSAQRRGKLRHRTRTISETVGFDEKHAQVENAGEGTDSSDSDDSYSDSEDGQVNGRLQVLVQTTRTTSSSNV</sequence>
<proteinExistence type="predicted"/>
<gene>
    <name evidence="10" type="ORF">VKT23_007385</name>
</gene>
<evidence type="ECO:0000313" key="10">
    <source>
        <dbReference type="EMBL" id="KAK7462804.1"/>
    </source>
</evidence>
<comment type="subcellular location">
    <subcellularLocation>
        <location evidence="1">Cell membrane</location>
        <topology evidence="1">Multi-pass membrane protein</topology>
    </subcellularLocation>
</comment>
<evidence type="ECO:0000256" key="2">
    <source>
        <dbReference type="ARBA" id="ARBA00022448"/>
    </source>
</evidence>
<dbReference type="InterPro" id="IPR044669">
    <property type="entry name" value="YneE/VCCN1/2-like"/>
</dbReference>
<keyword evidence="4 9" id="KW-0812">Transmembrane</keyword>
<dbReference type="Proteomes" id="UP001498398">
    <property type="component" value="Unassembled WGS sequence"/>
</dbReference>
<feature type="compositionally biased region" description="Polar residues" evidence="8">
    <location>
        <begin position="226"/>
        <end position="244"/>
    </location>
</feature>
<evidence type="ECO:0000256" key="4">
    <source>
        <dbReference type="ARBA" id="ARBA00022692"/>
    </source>
</evidence>
<keyword evidence="5 9" id="KW-1133">Transmembrane helix</keyword>
<feature type="compositionally biased region" description="Polar residues" evidence="8">
    <location>
        <begin position="515"/>
        <end position="527"/>
    </location>
</feature>
<dbReference type="Pfam" id="PF25539">
    <property type="entry name" value="Bestrophin_2"/>
    <property type="match status" value="2"/>
</dbReference>
<feature type="region of interest" description="Disordered" evidence="8">
    <location>
        <begin position="221"/>
        <end position="265"/>
    </location>
</feature>
<dbReference type="EMBL" id="JBANRG010000010">
    <property type="protein sequence ID" value="KAK7462804.1"/>
    <property type="molecule type" value="Genomic_DNA"/>
</dbReference>
<feature type="region of interest" description="Disordered" evidence="8">
    <location>
        <begin position="478"/>
        <end position="527"/>
    </location>
</feature>
<evidence type="ECO:0000256" key="7">
    <source>
        <dbReference type="ARBA" id="ARBA00023136"/>
    </source>
</evidence>
<evidence type="ECO:0000256" key="8">
    <source>
        <dbReference type="SAM" id="MobiDB-lite"/>
    </source>
</evidence>
<dbReference type="PANTHER" id="PTHR33281">
    <property type="entry name" value="UPF0187 PROTEIN YNEE"/>
    <property type="match status" value="1"/>
</dbReference>
<name>A0ABR1JJQ7_9AGAR</name>
<feature type="transmembrane region" description="Helical" evidence="9">
    <location>
        <begin position="70"/>
        <end position="93"/>
    </location>
</feature>
<keyword evidence="2" id="KW-0813">Transport</keyword>
<keyword evidence="6" id="KW-0406">Ion transport</keyword>
<evidence type="ECO:0000256" key="3">
    <source>
        <dbReference type="ARBA" id="ARBA00022475"/>
    </source>
</evidence>
<accession>A0ABR1JJQ7</accession>
<dbReference type="PANTHER" id="PTHR33281:SF19">
    <property type="entry name" value="VOLTAGE-DEPENDENT ANION CHANNEL-FORMING PROTEIN YNEE"/>
    <property type="match status" value="1"/>
</dbReference>
<keyword evidence="7 9" id="KW-0472">Membrane</keyword>
<evidence type="ECO:0000256" key="1">
    <source>
        <dbReference type="ARBA" id="ARBA00004651"/>
    </source>
</evidence>
<keyword evidence="11" id="KW-1185">Reference proteome</keyword>